<proteinExistence type="predicted"/>
<sequence length="50" mass="4942">MSIEFLITAFIIVITPGGGVIYTLGAGLSRGPKAGIPMPPSAAPSVSSPT</sequence>
<dbReference type="Proteomes" id="UP001156215">
    <property type="component" value="Chromosome"/>
</dbReference>
<evidence type="ECO:0008006" key="4">
    <source>
        <dbReference type="Google" id="ProtNLM"/>
    </source>
</evidence>
<dbReference type="EMBL" id="CP098242">
    <property type="protein sequence ID" value="WAW09633.1"/>
    <property type="molecule type" value="Genomic_DNA"/>
</dbReference>
<protein>
    <recommendedName>
        <fullName evidence="4">Lysine transporter LysE</fullName>
    </recommendedName>
</protein>
<keyword evidence="1" id="KW-0812">Transmembrane</keyword>
<evidence type="ECO:0000313" key="2">
    <source>
        <dbReference type="EMBL" id="WAW09633.1"/>
    </source>
</evidence>
<dbReference type="RefSeq" id="WP_269308636.1">
    <property type="nucleotide sequence ID" value="NZ_CP098242.1"/>
</dbReference>
<reference evidence="2" key="1">
    <citation type="journal article" date="2022" name="Front. Microbiol.">
        <title>New perspectives on an old grouping: The genomic and phenotypic variability of Oxalobacter formigenes and the implications for calcium oxalate stone prevention.</title>
        <authorList>
            <person name="Chmiel J.A."/>
            <person name="Carr C."/>
            <person name="Stuivenberg G.A."/>
            <person name="Venema R."/>
            <person name="Chanyi R.M."/>
            <person name="Al K.F."/>
            <person name="Giguere D."/>
            <person name="Say H."/>
            <person name="Akouris P.P."/>
            <person name="Dominguez Romero S.A."/>
            <person name="Kwong A."/>
            <person name="Tai V."/>
            <person name="Koval S.F."/>
            <person name="Razvi H."/>
            <person name="Bjazevic J."/>
            <person name="Burton J.P."/>
        </authorList>
    </citation>
    <scope>NUCLEOTIDE SEQUENCE</scope>
    <source>
        <strain evidence="2">WoOx3</strain>
    </source>
</reference>
<feature type="transmembrane region" description="Helical" evidence="1">
    <location>
        <begin position="6"/>
        <end position="28"/>
    </location>
</feature>
<organism evidence="2 3">
    <name type="scientific">Oxalobacter vibrioformis</name>
    <dbReference type="NCBI Taxonomy" id="933080"/>
    <lineage>
        <taxon>Bacteria</taxon>
        <taxon>Pseudomonadati</taxon>
        <taxon>Pseudomonadota</taxon>
        <taxon>Betaproteobacteria</taxon>
        <taxon>Burkholderiales</taxon>
        <taxon>Oxalobacteraceae</taxon>
        <taxon>Oxalobacter</taxon>
    </lineage>
</organism>
<keyword evidence="3" id="KW-1185">Reference proteome</keyword>
<evidence type="ECO:0000256" key="1">
    <source>
        <dbReference type="SAM" id="Phobius"/>
    </source>
</evidence>
<evidence type="ECO:0000313" key="3">
    <source>
        <dbReference type="Proteomes" id="UP001156215"/>
    </source>
</evidence>
<keyword evidence="1" id="KW-0472">Membrane</keyword>
<keyword evidence="1" id="KW-1133">Transmembrane helix</keyword>
<gene>
    <name evidence="2" type="ORF">NB640_10405</name>
</gene>
<dbReference type="AlphaFoldDB" id="A0A9E9LYL6"/>
<dbReference type="KEGG" id="ovb:NB640_10405"/>
<name>A0A9E9LYL6_9BURK</name>
<accession>A0A9E9LYL6</accession>